<dbReference type="KEGG" id="rmar:GBA65_21150"/>
<feature type="transmembrane region" description="Helical" evidence="2">
    <location>
        <begin position="37"/>
        <end position="58"/>
    </location>
</feature>
<evidence type="ECO:0000259" key="3">
    <source>
        <dbReference type="Pfam" id="PF09335"/>
    </source>
</evidence>
<evidence type="ECO:0000256" key="2">
    <source>
        <dbReference type="SAM" id="Phobius"/>
    </source>
</evidence>
<dbReference type="PANTHER" id="PTHR42709:SF4">
    <property type="entry name" value="INNER MEMBRANE PROTEIN YQAA"/>
    <property type="match status" value="1"/>
</dbReference>
<dbReference type="RefSeq" id="WP_166398684.1">
    <property type="nucleotide sequence ID" value="NZ_CP045122.1"/>
</dbReference>
<keyword evidence="4" id="KW-0614">Plasmid</keyword>
<dbReference type="InterPro" id="IPR032816">
    <property type="entry name" value="VTT_dom"/>
</dbReference>
<dbReference type="AlphaFoldDB" id="A0A6G8Q3D1"/>
<reference evidence="4 5" key="1">
    <citation type="submission" date="2019-10" db="EMBL/GenBank/DDBJ databases">
        <title>Rubrobacter sp nov SCSIO 52915 isolated from a deep-sea sediment in the South China Sea.</title>
        <authorList>
            <person name="Chen R.W."/>
        </authorList>
    </citation>
    <scope>NUCLEOTIDE SEQUENCE [LARGE SCALE GENOMIC DNA]</scope>
    <source>
        <strain evidence="4 5">SCSIO 52915</strain>
        <plasmid evidence="4 5">unnamed1</plasmid>
    </source>
</reference>
<organism evidence="4 5">
    <name type="scientific">Rubrobacter marinus</name>
    <dbReference type="NCBI Taxonomy" id="2653852"/>
    <lineage>
        <taxon>Bacteria</taxon>
        <taxon>Bacillati</taxon>
        <taxon>Actinomycetota</taxon>
        <taxon>Rubrobacteria</taxon>
        <taxon>Rubrobacterales</taxon>
        <taxon>Rubrobacteraceae</taxon>
        <taxon>Rubrobacter</taxon>
    </lineage>
</organism>
<dbReference type="EMBL" id="CP045122">
    <property type="protein sequence ID" value="QIN80969.1"/>
    <property type="molecule type" value="Genomic_DNA"/>
</dbReference>
<dbReference type="Pfam" id="PF09335">
    <property type="entry name" value="VTT_dom"/>
    <property type="match status" value="1"/>
</dbReference>
<proteinExistence type="inferred from homology"/>
<keyword evidence="5" id="KW-1185">Reference proteome</keyword>
<dbReference type="InterPro" id="IPR051311">
    <property type="entry name" value="DedA_domain"/>
</dbReference>
<keyword evidence="2" id="KW-0812">Transmembrane</keyword>
<accession>A0A6G8Q3D1</accession>
<geneLocation type="plasmid" evidence="4 5">
    <name>unnamed1</name>
</geneLocation>
<sequence length="138" mass="14380">MLAYAALFALSFLAATVLPLGSEAALAALVRSREGLLAPVLVATAGNVLGACTTYWLGRGGARALARRKKPTKRQEHASRLLRRFGAPAMLLSPVPVVGDALVALAGATRIPPLAFLFWATLGKGLRYAVVAWAASSL</sequence>
<gene>
    <name evidence="4" type="ORF">GBA65_21150</name>
</gene>
<comment type="similarity">
    <text evidence="1">Belongs to the DedA family.</text>
</comment>
<keyword evidence="2" id="KW-1133">Transmembrane helix</keyword>
<name>A0A6G8Q3D1_9ACTN</name>
<evidence type="ECO:0000313" key="4">
    <source>
        <dbReference type="EMBL" id="QIN80969.1"/>
    </source>
</evidence>
<evidence type="ECO:0000256" key="1">
    <source>
        <dbReference type="ARBA" id="ARBA00010792"/>
    </source>
</evidence>
<dbReference type="PANTHER" id="PTHR42709">
    <property type="entry name" value="ALKALINE PHOSPHATASE LIKE PROTEIN"/>
    <property type="match status" value="1"/>
</dbReference>
<keyword evidence="2" id="KW-0472">Membrane</keyword>
<evidence type="ECO:0000313" key="5">
    <source>
        <dbReference type="Proteomes" id="UP000502706"/>
    </source>
</evidence>
<feature type="domain" description="VTT" evidence="3">
    <location>
        <begin position="30"/>
        <end position="133"/>
    </location>
</feature>
<dbReference type="Proteomes" id="UP000502706">
    <property type="component" value="Plasmid unnamed1"/>
</dbReference>
<protein>
    <submittedName>
        <fullName evidence="4">DedA family protein</fullName>
    </submittedName>
</protein>